<protein>
    <recommendedName>
        <fullName evidence="2">RIN4 pathogenic type III effector avirulence factor Avr cleavage site domain-containing protein</fullName>
    </recommendedName>
</protein>
<feature type="compositionally biased region" description="Polar residues" evidence="1">
    <location>
        <begin position="109"/>
        <end position="118"/>
    </location>
</feature>
<dbReference type="PANTHER" id="PTHR33882">
    <property type="entry name" value="PATHOGENIC TYPE III EFFECTOR AVIRULENCE FACTOR AVR AVRRPT-CLEAVAGE: CLEAVAGE SITE PROTEIN"/>
    <property type="match status" value="1"/>
</dbReference>
<name>A0A8K0I393_COCNU</name>
<sequence length="151" mass="17743">MPSALIRRLDTLFLVALSSDRFIFLFDSEENEKKLPRFLKGSMEDRKEQRKGRMSVPSFGDWDQNNGLPDYSLDFSKIRETRKQNKMDISRARLGKEDHLIPHQHHQSQSRSNGSRSPTGDLHRPHQFHHHDHSPSGRKKFMSYFHCCIKA</sequence>
<feature type="compositionally biased region" description="Basic residues" evidence="1">
    <location>
        <begin position="125"/>
        <end position="137"/>
    </location>
</feature>
<comment type="caution">
    <text evidence="3">The sequence shown here is derived from an EMBL/GenBank/DDBJ whole genome shotgun (WGS) entry which is preliminary data.</text>
</comment>
<evidence type="ECO:0000313" key="3">
    <source>
        <dbReference type="EMBL" id="KAG1334490.1"/>
    </source>
</evidence>
<evidence type="ECO:0000259" key="2">
    <source>
        <dbReference type="Pfam" id="PF05627"/>
    </source>
</evidence>
<reference evidence="3" key="2">
    <citation type="submission" date="2019-07" db="EMBL/GenBank/DDBJ databases">
        <authorList>
            <person name="Yang Y."/>
            <person name="Bocs S."/>
            <person name="Baudouin L."/>
        </authorList>
    </citation>
    <scope>NUCLEOTIDE SEQUENCE</scope>
    <source>
        <tissue evidence="3">Spear leaf of Hainan Tall coconut</tissue>
    </source>
</reference>
<dbReference type="OrthoDB" id="1880088at2759"/>
<feature type="compositionally biased region" description="Basic and acidic residues" evidence="1">
    <location>
        <begin position="82"/>
        <end position="101"/>
    </location>
</feature>
<feature type="domain" description="RIN4 pathogenic type III effector avirulence factor Avr cleavage site" evidence="2">
    <location>
        <begin position="52"/>
        <end position="83"/>
    </location>
</feature>
<dbReference type="InterPro" id="IPR008700">
    <property type="entry name" value="TypeIII_avirulence_cleave"/>
</dbReference>
<feature type="region of interest" description="Disordered" evidence="1">
    <location>
        <begin position="44"/>
        <end position="67"/>
    </location>
</feature>
<dbReference type="EMBL" id="CM017874">
    <property type="protein sequence ID" value="KAG1334490.1"/>
    <property type="molecule type" value="Genomic_DNA"/>
</dbReference>
<dbReference type="PANTHER" id="PTHR33882:SF2">
    <property type="entry name" value="EXPRESSED PROTEIN"/>
    <property type="match status" value="1"/>
</dbReference>
<accession>A0A8K0I393</accession>
<dbReference type="Pfam" id="PF05627">
    <property type="entry name" value="AvrRpt-cleavage"/>
    <property type="match status" value="1"/>
</dbReference>
<feature type="region of interest" description="Disordered" evidence="1">
    <location>
        <begin position="82"/>
        <end position="137"/>
    </location>
</feature>
<reference evidence="3" key="1">
    <citation type="journal article" date="2017" name="Gigascience">
        <title>The genome draft of coconut (Cocos nucifera).</title>
        <authorList>
            <person name="Xiao Y."/>
            <person name="Xu P."/>
            <person name="Fan H."/>
            <person name="Baudouin L."/>
            <person name="Xia W."/>
            <person name="Bocs S."/>
            <person name="Xu J."/>
            <person name="Li Q."/>
            <person name="Guo A."/>
            <person name="Zhou L."/>
            <person name="Li J."/>
            <person name="Wu Y."/>
            <person name="Ma Z."/>
            <person name="Armero A."/>
            <person name="Issali A.E."/>
            <person name="Liu N."/>
            <person name="Peng M."/>
            <person name="Yang Y."/>
        </authorList>
    </citation>
    <scope>NUCLEOTIDE SEQUENCE</scope>
    <source>
        <tissue evidence="3">Spear leaf of Hainan Tall coconut</tissue>
    </source>
</reference>
<keyword evidence="4" id="KW-1185">Reference proteome</keyword>
<dbReference type="Proteomes" id="UP000797356">
    <property type="component" value="Chromosome 3"/>
</dbReference>
<proteinExistence type="predicted"/>
<organism evidence="3 4">
    <name type="scientific">Cocos nucifera</name>
    <name type="common">Coconut palm</name>
    <dbReference type="NCBI Taxonomy" id="13894"/>
    <lineage>
        <taxon>Eukaryota</taxon>
        <taxon>Viridiplantae</taxon>
        <taxon>Streptophyta</taxon>
        <taxon>Embryophyta</taxon>
        <taxon>Tracheophyta</taxon>
        <taxon>Spermatophyta</taxon>
        <taxon>Magnoliopsida</taxon>
        <taxon>Liliopsida</taxon>
        <taxon>Arecaceae</taxon>
        <taxon>Arecoideae</taxon>
        <taxon>Cocoseae</taxon>
        <taxon>Attaleinae</taxon>
        <taxon>Cocos</taxon>
    </lineage>
</organism>
<evidence type="ECO:0000313" key="4">
    <source>
        <dbReference type="Proteomes" id="UP000797356"/>
    </source>
</evidence>
<evidence type="ECO:0000256" key="1">
    <source>
        <dbReference type="SAM" id="MobiDB-lite"/>
    </source>
</evidence>
<gene>
    <name evidence="3" type="ORF">COCNU_03G006090</name>
</gene>
<dbReference type="AlphaFoldDB" id="A0A8K0I393"/>